<protein>
    <submittedName>
        <fullName evidence="8">G_PROTEIN_RECEP_F1_2 domain-containing protein</fullName>
    </submittedName>
</protein>
<evidence type="ECO:0000256" key="2">
    <source>
        <dbReference type="ARBA" id="ARBA00022692"/>
    </source>
</evidence>
<keyword evidence="2 5" id="KW-0812">Transmembrane</keyword>
<evidence type="ECO:0000259" key="6">
    <source>
        <dbReference type="PROSITE" id="PS50262"/>
    </source>
</evidence>
<dbReference type="Proteomes" id="UP000035680">
    <property type="component" value="Unassembled WGS sequence"/>
</dbReference>
<dbReference type="PANTHER" id="PTHR31627:SF42">
    <property type="entry name" value="G_PROTEIN_RECEP_F1_2 DOMAIN-CONTAINING PROTEIN-RELATED"/>
    <property type="match status" value="1"/>
</dbReference>
<evidence type="ECO:0000256" key="3">
    <source>
        <dbReference type="ARBA" id="ARBA00022989"/>
    </source>
</evidence>
<organism evidence="7 8">
    <name type="scientific">Strongyloides venezuelensis</name>
    <name type="common">Threadworm</name>
    <dbReference type="NCBI Taxonomy" id="75913"/>
    <lineage>
        <taxon>Eukaryota</taxon>
        <taxon>Metazoa</taxon>
        <taxon>Ecdysozoa</taxon>
        <taxon>Nematoda</taxon>
        <taxon>Chromadorea</taxon>
        <taxon>Rhabditida</taxon>
        <taxon>Tylenchina</taxon>
        <taxon>Panagrolaimomorpha</taxon>
        <taxon>Strongyloidoidea</taxon>
        <taxon>Strongyloididae</taxon>
        <taxon>Strongyloides</taxon>
    </lineage>
</organism>
<comment type="subcellular location">
    <subcellularLocation>
        <location evidence="1">Membrane</location>
    </subcellularLocation>
</comment>
<dbReference type="PROSITE" id="PS50262">
    <property type="entry name" value="G_PROTEIN_RECEP_F1_2"/>
    <property type="match status" value="1"/>
</dbReference>
<dbReference type="AlphaFoldDB" id="A0A0K0FNU9"/>
<dbReference type="InterPro" id="IPR051119">
    <property type="entry name" value="Nematode_SR-like"/>
</dbReference>
<proteinExistence type="predicted"/>
<dbReference type="GO" id="GO:0016020">
    <property type="term" value="C:membrane"/>
    <property type="evidence" value="ECO:0007669"/>
    <property type="project" value="UniProtKB-SubCell"/>
</dbReference>
<dbReference type="PANTHER" id="PTHR31627">
    <property type="entry name" value="SERPENTINE RECEPTOR CLASS GAMMA-RELATED"/>
    <property type="match status" value="1"/>
</dbReference>
<keyword evidence="3 5" id="KW-1133">Transmembrane helix</keyword>
<dbReference type="WBParaSite" id="SVE_1080000.1">
    <property type="protein sequence ID" value="SVE_1080000.1"/>
    <property type="gene ID" value="SVE_1080000"/>
</dbReference>
<keyword evidence="4 5" id="KW-0472">Membrane</keyword>
<dbReference type="InterPro" id="IPR017452">
    <property type="entry name" value="GPCR_Rhodpsn_7TM"/>
</dbReference>
<feature type="transmembrane region" description="Helical" evidence="5">
    <location>
        <begin position="253"/>
        <end position="279"/>
    </location>
</feature>
<keyword evidence="7" id="KW-1185">Reference proteome</keyword>
<feature type="transmembrane region" description="Helical" evidence="5">
    <location>
        <begin position="12"/>
        <end position="33"/>
    </location>
</feature>
<dbReference type="Pfam" id="PF10323">
    <property type="entry name" value="7TM_GPCR_Srv"/>
    <property type="match status" value="1"/>
</dbReference>
<dbReference type="InterPro" id="IPR019426">
    <property type="entry name" value="7TM_GPCR_serpentine_rcpt_Srv"/>
</dbReference>
<feature type="transmembrane region" description="Helical" evidence="5">
    <location>
        <begin position="129"/>
        <end position="151"/>
    </location>
</feature>
<feature type="transmembrane region" description="Helical" evidence="5">
    <location>
        <begin position="87"/>
        <end position="109"/>
    </location>
</feature>
<feature type="transmembrane region" description="Helical" evidence="5">
    <location>
        <begin position="221"/>
        <end position="241"/>
    </location>
</feature>
<evidence type="ECO:0000256" key="1">
    <source>
        <dbReference type="ARBA" id="ARBA00004370"/>
    </source>
</evidence>
<feature type="transmembrane region" description="Helical" evidence="5">
    <location>
        <begin position="179"/>
        <end position="200"/>
    </location>
</feature>
<evidence type="ECO:0000313" key="8">
    <source>
        <dbReference type="WBParaSite" id="SVE_1080000.1"/>
    </source>
</evidence>
<accession>A0A0K0FNU9</accession>
<evidence type="ECO:0000256" key="4">
    <source>
        <dbReference type="ARBA" id="ARBA00023136"/>
    </source>
</evidence>
<dbReference type="Gene3D" id="1.20.1070.10">
    <property type="entry name" value="Rhodopsin 7-helix transmembrane proteins"/>
    <property type="match status" value="1"/>
</dbReference>
<evidence type="ECO:0000313" key="7">
    <source>
        <dbReference type="Proteomes" id="UP000035680"/>
    </source>
</evidence>
<reference evidence="8" key="2">
    <citation type="submission" date="2015-08" db="UniProtKB">
        <authorList>
            <consortium name="WormBaseParasite"/>
        </authorList>
    </citation>
    <scope>IDENTIFICATION</scope>
</reference>
<sequence>MKIPLVDEIFLIIQIICYILYILLTISFVFKLLREKHCDYDTTTFLYHFIANSIFDILQALAVIIFQKFLHWDILISYYLSSKWLPIIYGPVLYTSILGSVLGSLITVVNRYCALYHVLFFKTFWTKTICLKIIFLQFTIPILLFSFNFYYSSRIIYVQSYKFYVFSVINDLASMMNNVILSIITFICSVISIVLNIVILRKYTEIMKKTPVNERSKRLLMLLYMVVTTLCLLALSIEQFVRLYFGIVNDKEGIYILTFLLYWIIPIFTIIQPVVTLIMSKNLRNYFLSFYFDIFLPKRLRKSNSMTIKTSIQVTRLNKVTNIPQNNFIK</sequence>
<evidence type="ECO:0000256" key="5">
    <source>
        <dbReference type="SAM" id="Phobius"/>
    </source>
</evidence>
<dbReference type="SUPFAM" id="SSF81321">
    <property type="entry name" value="Family A G protein-coupled receptor-like"/>
    <property type="match status" value="1"/>
</dbReference>
<reference evidence="7" key="1">
    <citation type="submission" date="2014-07" db="EMBL/GenBank/DDBJ databases">
        <authorList>
            <person name="Martin A.A"/>
            <person name="De Silva N."/>
        </authorList>
    </citation>
    <scope>NUCLEOTIDE SEQUENCE</scope>
</reference>
<feature type="domain" description="G-protein coupled receptors family 1 profile" evidence="6">
    <location>
        <begin position="24"/>
        <end position="276"/>
    </location>
</feature>
<name>A0A0K0FNU9_STRVS</name>
<feature type="transmembrane region" description="Helical" evidence="5">
    <location>
        <begin position="45"/>
        <end position="67"/>
    </location>
</feature>